<evidence type="ECO:0000313" key="2">
    <source>
        <dbReference type="EMBL" id="MCL9812103.1"/>
    </source>
</evidence>
<feature type="region of interest" description="Disordered" evidence="1">
    <location>
        <begin position="47"/>
        <end position="191"/>
    </location>
</feature>
<dbReference type="AlphaFoldDB" id="A0AAE3FNR8"/>
<organism evidence="2 3">
    <name type="scientific">Natranaeroarchaeum aerophilus</name>
    <dbReference type="NCBI Taxonomy" id="2917711"/>
    <lineage>
        <taxon>Archaea</taxon>
        <taxon>Methanobacteriati</taxon>
        <taxon>Methanobacteriota</taxon>
        <taxon>Stenosarchaea group</taxon>
        <taxon>Halobacteria</taxon>
        <taxon>Halobacteriales</taxon>
        <taxon>Natronoarchaeaceae</taxon>
        <taxon>Natranaeroarchaeum</taxon>
    </lineage>
</organism>
<dbReference type="InterPro" id="IPR051888">
    <property type="entry name" value="UPF0148_domain"/>
</dbReference>
<sequence>MSEFDKEAEREKLREKYGEEQADREATEHMSELLLQGATMTNKHCDACGDPVFRQSGQEFCPSCGQAADQDVAERTAAVETDSGDGQPAPTDRQPTASEESPQREVSTGHQQPQARAPPEPQGGDTAEEPSTTPTQHAGTPSGDLAEAQAALADSITQLARQAAQESDPRQAKERLAAAREAAEALDALRR</sequence>
<evidence type="ECO:0000313" key="3">
    <source>
        <dbReference type="Proteomes" id="UP001202674"/>
    </source>
</evidence>
<evidence type="ECO:0000256" key="1">
    <source>
        <dbReference type="SAM" id="MobiDB-lite"/>
    </source>
</evidence>
<dbReference type="Pfam" id="PF06677">
    <property type="entry name" value="Auto_anti-p27"/>
    <property type="match status" value="1"/>
</dbReference>
<reference evidence="2 3" key="1">
    <citation type="journal article" date="2022" name="Syst. Appl. Microbiol.">
        <title>Natronocalculus amylovorans gen. nov., sp. nov., and Natranaeroarchaeum aerophilus sp. nov., dominant culturable amylolytic natronoarchaea from hypersaline soda lakes in southwestern Siberia.</title>
        <authorList>
            <person name="Sorokin D.Y."/>
            <person name="Elcheninov A.G."/>
            <person name="Khizhniak T.V."/>
            <person name="Koenen M."/>
            <person name="Bale N.J."/>
            <person name="Damste J.S.S."/>
            <person name="Kublanov I.V."/>
        </authorList>
    </citation>
    <scope>NUCLEOTIDE SEQUENCE [LARGE SCALE GENOMIC DNA]</scope>
    <source>
        <strain evidence="2 3">AArc-St1-1</strain>
    </source>
</reference>
<name>A0AAE3FNR8_9EURY</name>
<keyword evidence="3" id="KW-1185">Reference proteome</keyword>
<accession>A0AAE3FNR8</accession>
<feature type="region of interest" description="Disordered" evidence="1">
    <location>
        <begin position="1"/>
        <end position="31"/>
    </location>
</feature>
<dbReference type="PANTHER" id="PTHR16537">
    <property type="entry name" value="SJOEGREN SYNDROME/SCLERODERMA AUTOANTIGEN 1"/>
    <property type="match status" value="1"/>
</dbReference>
<dbReference type="EMBL" id="JAKRVY010000001">
    <property type="protein sequence ID" value="MCL9812103.1"/>
    <property type="molecule type" value="Genomic_DNA"/>
</dbReference>
<protein>
    <submittedName>
        <fullName evidence="2">Uncharacterized protein</fullName>
    </submittedName>
</protein>
<dbReference type="InterPro" id="IPR009563">
    <property type="entry name" value="SSSCA1"/>
</dbReference>
<feature type="compositionally biased region" description="Polar residues" evidence="1">
    <location>
        <begin position="93"/>
        <end position="110"/>
    </location>
</feature>
<dbReference type="PANTHER" id="PTHR16537:SF1">
    <property type="entry name" value="PROTEIN ZNRD2"/>
    <property type="match status" value="1"/>
</dbReference>
<feature type="compositionally biased region" description="Polar residues" evidence="1">
    <location>
        <begin position="129"/>
        <end position="139"/>
    </location>
</feature>
<gene>
    <name evidence="2" type="ORF">AArcSt11_00360</name>
</gene>
<feature type="compositionally biased region" description="Basic and acidic residues" evidence="1">
    <location>
        <begin position="167"/>
        <end position="191"/>
    </location>
</feature>
<proteinExistence type="predicted"/>
<dbReference type="RefSeq" id="WP_250593637.1">
    <property type="nucleotide sequence ID" value="NZ_JAKRVY010000001.1"/>
</dbReference>
<comment type="caution">
    <text evidence="2">The sequence shown here is derived from an EMBL/GenBank/DDBJ whole genome shotgun (WGS) entry which is preliminary data.</text>
</comment>
<dbReference type="Proteomes" id="UP001202674">
    <property type="component" value="Unassembled WGS sequence"/>
</dbReference>